<gene>
    <name evidence="3" type="ORF">SAMN05192553_105265</name>
</gene>
<dbReference type="STRING" id="1416801.SAMN05192553_105265"/>
<accession>A0A1H6ZZK6</accession>
<evidence type="ECO:0000313" key="4">
    <source>
        <dbReference type="Proteomes" id="UP000199403"/>
    </source>
</evidence>
<organism evidence="3 4">
    <name type="scientific">Cyclobacterium xiamenense</name>
    <dbReference type="NCBI Taxonomy" id="1297121"/>
    <lineage>
        <taxon>Bacteria</taxon>
        <taxon>Pseudomonadati</taxon>
        <taxon>Bacteroidota</taxon>
        <taxon>Cytophagia</taxon>
        <taxon>Cytophagales</taxon>
        <taxon>Cyclobacteriaceae</taxon>
        <taxon>Cyclobacterium</taxon>
    </lineage>
</organism>
<sequence>MRIAFIVEAFPKLSETFILNQVTALLNLGHDVEIFPSRNIDEVKTHPKVGKYGLLKKTFYPPIVPDLPILQKLKCAWLVVKNFSNIEIINRILSLPYPIDSKISLFFRILPLIGKEKFDIIHCHFGPLGNVAVQARSLGILSGKMVLSFYGYDATRYNLDVRYYAGIVQQFDAFIVISNYLKGKIIKLGFPEERIKTIPLGVDVSDYNILKVKNKKTGHKLLTVARLVEKKGVYYGIMAFSQLKNKNKELEYHIVGDGLLSDRLKELIEELGLGECVFLHGAKNKEEIFQFYRDADVFVLPSITASDGNTEGQGLVLQEAQLMELPIVSTFHNGIPEGVVEDETGFLVPERDIDALSEKIGTLLANEQLRTEMGKKGRDLVLERFDNRKLVEELSEYYKFILTPLEG</sequence>
<dbReference type="Proteomes" id="UP000199403">
    <property type="component" value="Unassembled WGS sequence"/>
</dbReference>
<dbReference type="InterPro" id="IPR028098">
    <property type="entry name" value="Glyco_trans_4-like_N"/>
</dbReference>
<proteinExistence type="predicted"/>
<dbReference type="OrthoDB" id="9792322at2"/>
<name>A0A1H6ZZK6_9BACT</name>
<dbReference type="InterPro" id="IPR050194">
    <property type="entry name" value="Glycosyltransferase_grp1"/>
</dbReference>
<dbReference type="GO" id="GO:0016757">
    <property type="term" value="F:glycosyltransferase activity"/>
    <property type="evidence" value="ECO:0007669"/>
    <property type="project" value="InterPro"/>
</dbReference>
<reference evidence="4" key="1">
    <citation type="submission" date="2016-10" db="EMBL/GenBank/DDBJ databases">
        <authorList>
            <person name="Varghese N."/>
            <person name="Submissions S."/>
        </authorList>
    </citation>
    <scope>NUCLEOTIDE SEQUENCE [LARGE SCALE GENOMIC DNA]</scope>
    <source>
        <strain evidence="4">IBRC-M 10761</strain>
    </source>
</reference>
<dbReference type="RefSeq" id="WP_092176767.1">
    <property type="nucleotide sequence ID" value="NZ_FNZH01000005.1"/>
</dbReference>
<feature type="domain" description="Glycosyltransferase subfamily 4-like N-terminal" evidence="2">
    <location>
        <begin position="15"/>
        <end position="205"/>
    </location>
</feature>
<feature type="domain" description="Glycosyl transferase family 1" evidence="1">
    <location>
        <begin position="213"/>
        <end position="378"/>
    </location>
</feature>
<keyword evidence="4" id="KW-1185">Reference proteome</keyword>
<dbReference type="AlphaFoldDB" id="A0A1H6ZZK6"/>
<dbReference type="PANTHER" id="PTHR45947:SF14">
    <property type="entry name" value="SLL1723 PROTEIN"/>
    <property type="match status" value="1"/>
</dbReference>
<dbReference type="InterPro" id="IPR001296">
    <property type="entry name" value="Glyco_trans_1"/>
</dbReference>
<keyword evidence="3" id="KW-0808">Transferase</keyword>
<dbReference type="Gene3D" id="3.40.50.2000">
    <property type="entry name" value="Glycogen Phosphorylase B"/>
    <property type="match status" value="2"/>
</dbReference>
<dbReference type="Pfam" id="PF13439">
    <property type="entry name" value="Glyco_transf_4"/>
    <property type="match status" value="1"/>
</dbReference>
<dbReference type="PANTHER" id="PTHR45947">
    <property type="entry name" value="SULFOQUINOVOSYL TRANSFERASE SQD2"/>
    <property type="match status" value="1"/>
</dbReference>
<dbReference type="EMBL" id="FNZH01000005">
    <property type="protein sequence ID" value="SEJ58873.1"/>
    <property type="molecule type" value="Genomic_DNA"/>
</dbReference>
<evidence type="ECO:0000259" key="1">
    <source>
        <dbReference type="Pfam" id="PF00534"/>
    </source>
</evidence>
<dbReference type="SUPFAM" id="SSF53756">
    <property type="entry name" value="UDP-Glycosyltransferase/glycogen phosphorylase"/>
    <property type="match status" value="1"/>
</dbReference>
<protein>
    <submittedName>
        <fullName evidence="3">Colanic acid/amylovoran biosynthesis glycosyltransferase</fullName>
    </submittedName>
</protein>
<dbReference type="Pfam" id="PF00534">
    <property type="entry name" value="Glycos_transf_1"/>
    <property type="match status" value="1"/>
</dbReference>
<evidence type="ECO:0000259" key="2">
    <source>
        <dbReference type="Pfam" id="PF13439"/>
    </source>
</evidence>
<evidence type="ECO:0000313" key="3">
    <source>
        <dbReference type="EMBL" id="SEJ58873.1"/>
    </source>
</evidence>